<evidence type="ECO:0000256" key="3">
    <source>
        <dbReference type="ARBA" id="ARBA00022827"/>
    </source>
</evidence>
<sequence>MNNIIVIGGGAAGMMASLIAAKEGKKVILIEKNEKLGKKVYITGKGRCNITTSLEIEEIMSNIPGNSSFLYSALYTFSNHDLMNMIEDMGVKLKIERGNRVFPESDKSSDIIKAFENHLKKHDVNIMFNSEVSDIIIVNNEIKGVILNNRELPCDSVIIATGGMSYPLTGSTGDGYKFAKKAGHTVTKIRPSLIPLTAKEEWVKKLQGLSLKNASVNVSFKNKVIFEQLGEMIFTHFGVSGPIILSASRFVVDRLPDEVKLSINLKPGLTFEQLDKRVQKDFEIYSNKMFKNSLDSLLPQKMIPVIIELSGIHENKEVNQITRDERISLVKLLQNLTLTITCTRPIKEAIVTAGGVSVKEINPSTMESKIVKGLYFAGEVIDVDGLTGGFNLQIAFSTGYCAGLNA</sequence>
<keyword evidence="3" id="KW-0274">FAD</keyword>
<evidence type="ECO:0000259" key="5">
    <source>
        <dbReference type="Pfam" id="PF22780"/>
    </source>
</evidence>
<dbReference type="Gene3D" id="2.40.30.10">
    <property type="entry name" value="Translation factors"/>
    <property type="match status" value="1"/>
</dbReference>
<evidence type="ECO:0000256" key="1">
    <source>
        <dbReference type="ARBA" id="ARBA00001974"/>
    </source>
</evidence>
<organism evidence="6 7">
    <name type="scientific">Oxobacter pfennigii</name>
    <dbReference type="NCBI Taxonomy" id="36849"/>
    <lineage>
        <taxon>Bacteria</taxon>
        <taxon>Bacillati</taxon>
        <taxon>Bacillota</taxon>
        <taxon>Clostridia</taxon>
        <taxon>Eubacteriales</taxon>
        <taxon>Clostridiaceae</taxon>
        <taxon>Oxobacter</taxon>
    </lineage>
</organism>
<accession>A0A0P8X222</accession>
<dbReference type="Proteomes" id="UP000050326">
    <property type="component" value="Unassembled WGS sequence"/>
</dbReference>
<proteinExistence type="predicted"/>
<keyword evidence="7" id="KW-1185">Reference proteome</keyword>
<dbReference type="PANTHER" id="PTHR42887">
    <property type="entry name" value="OS12G0638800 PROTEIN"/>
    <property type="match status" value="1"/>
</dbReference>
<gene>
    <name evidence="6" type="primary">mnmG_1</name>
    <name evidence="6" type="ORF">OXPF_13370</name>
</gene>
<dbReference type="PANTHER" id="PTHR42887:SF2">
    <property type="entry name" value="OS12G0638800 PROTEIN"/>
    <property type="match status" value="1"/>
</dbReference>
<dbReference type="PRINTS" id="PR00368">
    <property type="entry name" value="FADPNR"/>
</dbReference>
<dbReference type="SUPFAM" id="SSF51905">
    <property type="entry name" value="FAD/NAD(P)-binding domain"/>
    <property type="match status" value="1"/>
</dbReference>
<dbReference type="InterPro" id="IPR004792">
    <property type="entry name" value="BaiN-like"/>
</dbReference>
<dbReference type="InterPro" id="IPR055178">
    <property type="entry name" value="RsdA/BaiN/AoA(So)-like_dom"/>
</dbReference>
<reference evidence="6 7" key="1">
    <citation type="submission" date="2015-09" db="EMBL/GenBank/DDBJ databases">
        <title>Genome sequence of Oxobacter pfennigii DSM 3222.</title>
        <authorList>
            <person name="Poehlein A."/>
            <person name="Bengelsdorf F.R."/>
            <person name="Schiel-Bengelsdorf B."/>
            <person name="Duerre P."/>
            <person name="Daniel R."/>
        </authorList>
    </citation>
    <scope>NUCLEOTIDE SEQUENCE [LARGE SCALE GENOMIC DNA]</scope>
    <source>
        <strain evidence="6 7">DSM 3222</strain>
    </source>
</reference>
<dbReference type="AlphaFoldDB" id="A0A0P8X222"/>
<evidence type="ECO:0000313" key="7">
    <source>
        <dbReference type="Proteomes" id="UP000050326"/>
    </source>
</evidence>
<dbReference type="Gene3D" id="1.10.8.260">
    <property type="entry name" value="HI0933 insert domain-like"/>
    <property type="match status" value="1"/>
</dbReference>
<evidence type="ECO:0000259" key="4">
    <source>
        <dbReference type="Pfam" id="PF03486"/>
    </source>
</evidence>
<dbReference type="OrthoDB" id="9773233at2"/>
<protein>
    <submittedName>
        <fullName evidence="6">tRNA uridine 5-carboxymethylaminomethyl modification enzyme MnmG</fullName>
    </submittedName>
</protein>
<keyword evidence="2" id="KW-0285">Flavoprotein</keyword>
<feature type="domain" description="RsdA/BaiN/AoA(So)-like Rossmann fold-like" evidence="4">
    <location>
        <begin position="3"/>
        <end position="404"/>
    </location>
</feature>
<dbReference type="PATRIC" id="fig|36849.3.peg.1423"/>
<dbReference type="NCBIfam" id="TIGR00275">
    <property type="entry name" value="aminoacetone oxidase family FAD-binding enzyme"/>
    <property type="match status" value="1"/>
</dbReference>
<evidence type="ECO:0000256" key="2">
    <source>
        <dbReference type="ARBA" id="ARBA00022630"/>
    </source>
</evidence>
<dbReference type="Gene3D" id="3.50.50.60">
    <property type="entry name" value="FAD/NAD(P)-binding domain"/>
    <property type="match status" value="1"/>
</dbReference>
<name>A0A0P8X222_9CLOT</name>
<comment type="cofactor">
    <cofactor evidence="1">
        <name>FAD</name>
        <dbReference type="ChEBI" id="CHEBI:57692"/>
    </cofactor>
</comment>
<dbReference type="InterPro" id="IPR036188">
    <property type="entry name" value="FAD/NAD-bd_sf"/>
</dbReference>
<dbReference type="EMBL" id="LKET01000028">
    <property type="protein sequence ID" value="KPU44859.1"/>
    <property type="molecule type" value="Genomic_DNA"/>
</dbReference>
<dbReference type="STRING" id="36849.OXPF_13370"/>
<dbReference type="RefSeq" id="WP_083479730.1">
    <property type="nucleotide sequence ID" value="NZ_LKET01000028.1"/>
</dbReference>
<evidence type="ECO:0000313" key="6">
    <source>
        <dbReference type="EMBL" id="KPU44859.1"/>
    </source>
</evidence>
<dbReference type="Pfam" id="PF03486">
    <property type="entry name" value="HI0933_like"/>
    <property type="match status" value="1"/>
</dbReference>
<comment type="caution">
    <text evidence="6">The sequence shown here is derived from an EMBL/GenBank/DDBJ whole genome shotgun (WGS) entry which is preliminary data.</text>
</comment>
<feature type="domain" description="RsdA/BaiN/AoA(So)-like insert" evidence="5">
    <location>
        <begin position="190"/>
        <end position="351"/>
    </location>
</feature>
<dbReference type="InterPro" id="IPR057661">
    <property type="entry name" value="RsdA/BaiN/AoA(So)_Rossmann"/>
</dbReference>
<dbReference type="SUPFAM" id="SSF160996">
    <property type="entry name" value="HI0933 insert domain-like"/>
    <property type="match status" value="1"/>
</dbReference>
<dbReference type="Pfam" id="PF22780">
    <property type="entry name" value="HI0933_like_1st"/>
    <property type="match status" value="1"/>
</dbReference>
<dbReference type="PRINTS" id="PR00411">
    <property type="entry name" value="PNDRDTASEI"/>
</dbReference>
<dbReference type="InterPro" id="IPR023166">
    <property type="entry name" value="BaiN-like_dom_sf"/>
</dbReference>